<reference evidence="1 2" key="3">
    <citation type="journal article" date="2011" name="Mol. Syst. Biol.">
        <title>Integrative genome-scale metabolic analysis of Vibrio vulnificus for drug targeting and discovery.</title>
        <authorList>
            <person name="Kim H.U."/>
            <person name="Kim S.Y."/>
            <person name="Jeong H."/>
            <person name="Kim T.Y."/>
            <person name="Kim J.J."/>
            <person name="Choy H.E."/>
            <person name="Yi K.Y."/>
            <person name="Rhee J.H."/>
            <person name="Lee S.Y."/>
        </authorList>
    </citation>
    <scope>NUCLEOTIDE SEQUENCE [LARGE SCALE GENOMIC DNA]</scope>
    <source>
        <strain evidence="1 2">CMCP6</strain>
    </source>
</reference>
<dbReference type="AlphaFoldDB" id="A0A3Q0L4E3"/>
<dbReference type="RefSeq" id="WP_011079713.1">
    <property type="nucleotide sequence ID" value="NC_004459.3"/>
</dbReference>
<sequence>MIDNVYYRVISESLCEEIISYLDKEKKLALGFIDRINNPKDVEKIVLDQIQLIESITLDSIVLSDEKREKLENKKREFISVLIGKL</sequence>
<accession>A0A3Q0L4E3</accession>
<organism evidence="1 2">
    <name type="scientific">Vibrio vulnificus (strain CMCP6)</name>
    <dbReference type="NCBI Taxonomy" id="216895"/>
    <lineage>
        <taxon>Bacteria</taxon>
        <taxon>Pseudomonadati</taxon>
        <taxon>Pseudomonadota</taxon>
        <taxon>Gammaproteobacteria</taxon>
        <taxon>Vibrionales</taxon>
        <taxon>Vibrionaceae</taxon>
        <taxon>Vibrio</taxon>
    </lineage>
</organism>
<evidence type="ECO:0000313" key="2">
    <source>
        <dbReference type="Proteomes" id="UP000002275"/>
    </source>
</evidence>
<dbReference type="KEGG" id="vvu:VV1_1806"/>
<dbReference type="EMBL" id="AE016795">
    <property type="protein sequence ID" value="AAO10213.1"/>
    <property type="molecule type" value="Genomic_DNA"/>
</dbReference>
<gene>
    <name evidence="1" type="ordered locus">VV1_1806</name>
</gene>
<proteinExistence type="predicted"/>
<reference evidence="1 2" key="2">
    <citation type="journal article" date="2003" name="Infect. Immun.">
        <title>Characterization and pathogenic significance of Vibrio vulnificus antigens preferentially expressed in septicemic patients.</title>
        <authorList>
            <person name="Kim Y.R."/>
            <person name="Lee S.E."/>
            <person name="Kim C.M."/>
            <person name="Kim S.Y."/>
            <person name="Shin E.K."/>
            <person name="Shin D.H."/>
            <person name="Chung S.S."/>
            <person name="Choy H.E."/>
            <person name="Progulske-Fox A."/>
            <person name="Hillman J.D."/>
            <person name="Handfield M."/>
            <person name="Rhee J.H."/>
        </authorList>
    </citation>
    <scope>NUCLEOTIDE SEQUENCE [LARGE SCALE GENOMIC DNA]</scope>
    <source>
        <strain evidence="1 2">CMCP6</strain>
    </source>
</reference>
<evidence type="ECO:0000313" key="1">
    <source>
        <dbReference type="EMBL" id="AAO10213.1"/>
    </source>
</evidence>
<dbReference type="Proteomes" id="UP000002275">
    <property type="component" value="Chromosome I"/>
</dbReference>
<reference evidence="2" key="1">
    <citation type="submission" date="2002-12" db="EMBL/GenBank/DDBJ databases">
        <title>Complete genome sequence of Vibrio vulnificus CMCP6.</title>
        <authorList>
            <person name="Rhee J.H."/>
            <person name="Kim S.Y."/>
            <person name="Chung S.S."/>
            <person name="Kim J.J."/>
            <person name="Moon Y.H."/>
            <person name="Jeong H."/>
            <person name="Choy H.E."/>
        </authorList>
    </citation>
    <scope>NUCLEOTIDE SEQUENCE [LARGE SCALE GENOMIC DNA]</scope>
    <source>
        <strain evidence="2">CMCP6</strain>
    </source>
</reference>
<protein>
    <submittedName>
        <fullName evidence="1">Uncharacterized protein</fullName>
    </submittedName>
</protein>
<name>A0A3Q0L4E3_VIBVU</name>